<dbReference type="PANTHER" id="PTHR11070">
    <property type="entry name" value="UVRD / RECB / PCRA DNA HELICASE FAMILY MEMBER"/>
    <property type="match status" value="1"/>
</dbReference>
<evidence type="ECO:0000313" key="8">
    <source>
        <dbReference type="Proteomes" id="UP000051749"/>
    </source>
</evidence>
<dbReference type="InterPro" id="IPR027785">
    <property type="entry name" value="UvrD-like_helicase_C"/>
</dbReference>
<dbReference type="InterPro" id="IPR048228">
    <property type="entry name" value="HelD_bacillota"/>
</dbReference>
<organism evidence="7 8">
    <name type="scientific">Pediococcus ethanolidurans</name>
    <dbReference type="NCBI Taxonomy" id="319653"/>
    <lineage>
        <taxon>Bacteria</taxon>
        <taxon>Bacillati</taxon>
        <taxon>Bacillota</taxon>
        <taxon>Bacilli</taxon>
        <taxon>Lactobacillales</taxon>
        <taxon>Lactobacillaceae</taxon>
        <taxon>Pediococcus</taxon>
    </lineage>
</organism>
<reference evidence="7 8" key="1">
    <citation type="journal article" date="2015" name="Genome Announc.">
        <title>Expanding the biotechnology potential of lactobacilli through comparative genomics of 213 strains and associated genera.</title>
        <authorList>
            <person name="Sun Z."/>
            <person name="Harris H.M."/>
            <person name="McCann A."/>
            <person name="Guo C."/>
            <person name="Argimon S."/>
            <person name="Zhang W."/>
            <person name="Yang X."/>
            <person name="Jeffery I.B."/>
            <person name="Cooney J.C."/>
            <person name="Kagawa T.F."/>
            <person name="Liu W."/>
            <person name="Song Y."/>
            <person name="Salvetti E."/>
            <person name="Wrobel A."/>
            <person name="Rasinkangas P."/>
            <person name="Parkhill J."/>
            <person name="Rea M.C."/>
            <person name="O'Sullivan O."/>
            <person name="Ritari J."/>
            <person name="Douillard F.P."/>
            <person name="Paul Ross R."/>
            <person name="Yang R."/>
            <person name="Briner A.E."/>
            <person name="Felis G.E."/>
            <person name="de Vos W.M."/>
            <person name="Barrangou R."/>
            <person name="Klaenhammer T.R."/>
            <person name="Caufield P.W."/>
            <person name="Cui Y."/>
            <person name="Zhang H."/>
            <person name="O'Toole P.W."/>
        </authorList>
    </citation>
    <scope>NUCLEOTIDE SEQUENCE [LARGE SCALE GENOMIC DNA]</scope>
    <source>
        <strain evidence="7 8">DSM 22301</strain>
    </source>
</reference>
<evidence type="ECO:0000256" key="2">
    <source>
        <dbReference type="ARBA" id="ARBA00022801"/>
    </source>
</evidence>
<dbReference type="GO" id="GO:0000725">
    <property type="term" value="P:recombinational repair"/>
    <property type="evidence" value="ECO:0007669"/>
    <property type="project" value="TreeGrafter"/>
</dbReference>
<evidence type="ECO:0000256" key="3">
    <source>
        <dbReference type="ARBA" id="ARBA00022806"/>
    </source>
</evidence>
<evidence type="ECO:0000256" key="4">
    <source>
        <dbReference type="ARBA" id="ARBA00022840"/>
    </source>
</evidence>
<dbReference type="InterPro" id="IPR000212">
    <property type="entry name" value="DNA_helicase_UvrD/REP"/>
</dbReference>
<dbReference type="Pfam" id="PF13538">
    <property type="entry name" value="UvrD_C_2"/>
    <property type="match status" value="1"/>
</dbReference>
<dbReference type="GO" id="GO:0043138">
    <property type="term" value="F:3'-5' DNA helicase activity"/>
    <property type="evidence" value="ECO:0007669"/>
    <property type="project" value="TreeGrafter"/>
</dbReference>
<dbReference type="PATRIC" id="fig|319653.3.peg.604"/>
<dbReference type="AlphaFoldDB" id="A0A0R2JXJ6"/>
<evidence type="ECO:0000256" key="1">
    <source>
        <dbReference type="ARBA" id="ARBA00022741"/>
    </source>
</evidence>
<keyword evidence="2 5" id="KW-0378">Hydrolase</keyword>
<dbReference type="GO" id="GO:0005829">
    <property type="term" value="C:cytosol"/>
    <property type="evidence" value="ECO:0007669"/>
    <property type="project" value="TreeGrafter"/>
</dbReference>
<name>A0A0R2JXJ6_9LACO</name>
<keyword evidence="4 5" id="KW-0067">ATP-binding</keyword>
<dbReference type="Pfam" id="PF00580">
    <property type="entry name" value="UvrD-helicase"/>
    <property type="match status" value="1"/>
</dbReference>
<protein>
    <submittedName>
        <fullName evidence="7">Dna helicase</fullName>
    </submittedName>
</protein>
<feature type="domain" description="UvrD-like helicase ATP-binding" evidence="6">
    <location>
        <begin position="214"/>
        <end position="605"/>
    </location>
</feature>
<evidence type="ECO:0000256" key="5">
    <source>
        <dbReference type="PROSITE-ProRule" id="PRU00560"/>
    </source>
</evidence>
<dbReference type="GO" id="GO:0003677">
    <property type="term" value="F:DNA binding"/>
    <property type="evidence" value="ECO:0007669"/>
    <property type="project" value="InterPro"/>
</dbReference>
<accession>A0A0R2JXJ6</accession>
<gene>
    <name evidence="7" type="ORF">IV87_GL000594</name>
</gene>
<dbReference type="InterPro" id="IPR027417">
    <property type="entry name" value="P-loop_NTPase"/>
</dbReference>
<evidence type="ECO:0000259" key="6">
    <source>
        <dbReference type="PROSITE" id="PS51198"/>
    </source>
</evidence>
<proteinExistence type="predicted"/>
<dbReference type="SUPFAM" id="SSF52540">
    <property type="entry name" value="P-loop containing nucleoside triphosphate hydrolases"/>
    <property type="match status" value="1"/>
</dbReference>
<keyword evidence="3 5" id="KW-0347">Helicase</keyword>
<dbReference type="STRING" id="319653.SAMN04487973_11638"/>
<dbReference type="PROSITE" id="PS51198">
    <property type="entry name" value="UVRD_HELICASE_ATP_BIND"/>
    <property type="match status" value="1"/>
</dbReference>
<dbReference type="EMBL" id="JQBY01000016">
    <property type="protein sequence ID" value="KRN81984.1"/>
    <property type="molecule type" value="Genomic_DNA"/>
</dbReference>
<feature type="binding site" evidence="5">
    <location>
        <begin position="235"/>
        <end position="242"/>
    </location>
    <ligand>
        <name>ATP</name>
        <dbReference type="ChEBI" id="CHEBI:30616"/>
    </ligand>
</feature>
<dbReference type="PANTHER" id="PTHR11070:SF17">
    <property type="entry name" value="DNA HELICASE IV"/>
    <property type="match status" value="1"/>
</dbReference>
<dbReference type="Gene3D" id="3.40.50.300">
    <property type="entry name" value="P-loop containing nucleotide triphosphate hydrolases"/>
    <property type="match status" value="2"/>
</dbReference>
<dbReference type="OrthoDB" id="9787585at2"/>
<evidence type="ECO:0000313" key="7">
    <source>
        <dbReference type="EMBL" id="KRN81984.1"/>
    </source>
</evidence>
<dbReference type="GO" id="GO:0005524">
    <property type="term" value="F:ATP binding"/>
    <property type="evidence" value="ECO:0007669"/>
    <property type="project" value="UniProtKB-UniRule"/>
</dbReference>
<dbReference type="GO" id="GO:0016787">
    <property type="term" value="F:hydrolase activity"/>
    <property type="evidence" value="ECO:0007669"/>
    <property type="project" value="UniProtKB-UniRule"/>
</dbReference>
<comment type="caution">
    <text evidence="7">The sequence shown here is derived from an EMBL/GenBank/DDBJ whole genome shotgun (WGS) entry which is preliminary data.</text>
</comment>
<dbReference type="NCBIfam" id="NF041464">
    <property type="entry name" value="HelD_BACSU"/>
    <property type="match status" value="1"/>
</dbReference>
<dbReference type="InterPro" id="IPR014016">
    <property type="entry name" value="UvrD-like_ATP-bd"/>
</dbReference>
<keyword evidence="1 5" id="KW-0547">Nucleotide-binding</keyword>
<sequence length="770" mass="88066">MQLSTVDSNEIKSEQNRVDHVIRKIQTQADHTQQLYNQAHFETRSVESNYSQNAKINTFEADDRIETNAEVQQQKGLVARAVENETILKRQVATYKELQNSPYFGRIDIQDPGETTAEPLYIGTASFADEHENFLIYDWRAPISSIYYNGTLGNVSYQTPAGKMTTDLVKKRQFSIQSGKITNVFDTNETVGDEILQEVLGQQNDTYMANIVATIQKEQNDIIRDTTSDLLVVQGVAGSGKTSAILQRIAFLLYHSRQSLNADEIVLFSPNRLYSRYISDVLPSLGERNMRQITLADFLSQRFQGLNVETLFDRYERNSQTKPDIQSLTNFFESSEFMQLIQNYVLELTPDKIQFTNVMFEEKPFFKAADIQKIYTDLPSSMNPADRFLKTKNTLIKQLKNRIDQEADADWIHETIDHLSNEEYNNLIGKKKLRAFESYDDEIHYLGRKLAAKHFRVIYDALFNNYFVDIYSQYAQFLKQVKIPNTISTATWQKNQFTFQQSIEYHQLRLMDGAPLLLMRDLLTGSGRNRQIQHIFIDEMQDYSLAQMVYFKHAFPNAKFTLLGDSEQALFKDVESPQTLLTHLKNAFHVKKANLITLNRSYRSTYPITSFAKKLLPDGDQIQAFNRDGDLPSIIIRDSVSTINQALVKNCLKELQTYGTVAILTRNMAESQQVSENIHRTTKATLLSDADLALPKGVLIMPIYLAKGLEFDSVIAYDISQNNYPDESSLGILYTMASRAMHNLTLTSIGAVSPLIHGVVNDQEHLVKIK</sequence>
<dbReference type="Proteomes" id="UP000051749">
    <property type="component" value="Unassembled WGS sequence"/>
</dbReference>